<dbReference type="GO" id="GO:0046872">
    <property type="term" value="F:metal ion binding"/>
    <property type="evidence" value="ECO:0007669"/>
    <property type="project" value="UniProtKB-KW"/>
</dbReference>
<dbReference type="InterPro" id="IPR027303">
    <property type="entry name" value="Gln_synth_gly_rich_site"/>
</dbReference>
<evidence type="ECO:0000256" key="7">
    <source>
        <dbReference type="ARBA" id="ARBA00022842"/>
    </source>
</evidence>
<keyword evidence="3 12" id="KW-0436">Ligase</keyword>
<evidence type="ECO:0000256" key="9">
    <source>
        <dbReference type="RuleBase" id="RU000384"/>
    </source>
</evidence>
<evidence type="ECO:0000256" key="1">
    <source>
        <dbReference type="ARBA" id="ARBA00001946"/>
    </source>
</evidence>
<dbReference type="InterPro" id="IPR036651">
    <property type="entry name" value="Gln_synt_N_sf"/>
</dbReference>
<feature type="domain" description="GS beta-grasp" evidence="10">
    <location>
        <begin position="15"/>
        <end position="100"/>
    </location>
</feature>
<reference evidence="12 14" key="1">
    <citation type="submission" date="2023-10" db="EMBL/GenBank/DDBJ databases">
        <title>Whole Genome based description of the genera Actinobaculum and Actinotignum reveals a complex phylogenetic relationship within the species included in the genus Actinotignum.</title>
        <authorList>
            <person name="Jensen C.S."/>
            <person name="Dargis R."/>
            <person name="Kemp M."/>
            <person name="Christensen J.J."/>
        </authorList>
    </citation>
    <scope>NUCLEOTIDE SEQUENCE</scope>
    <source>
        <strain evidence="13 14">SLA_B089</strain>
        <strain evidence="12">SLA_B245</strain>
    </source>
</reference>
<dbReference type="GO" id="GO:0006542">
    <property type="term" value="P:glutamine biosynthetic process"/>
    <property type="evidence" value="ECO:0007669"/>
    <property type="project" value="InterPro"/>
</dbReference>
<dbReference type="InterPro" id="IPR008146">
    <property type="entry name" value="Gln_synth_cat_dom"/>
</dbReference>
<sequence>MDDQQEHVLRTISDRGIRYVRLWFTDIVGTLKSVAVAPVELDNAFAEGVGFDGSAIQGLTRVYESDMIARPDASTFAVLRGVDGSDDAAFMFCDILTREGEPARSDPRAILQRTLRRCEDLGFTAYAHPEVEFYLFQPGASDDEEPTPIDSASYFDYVTRSVAHNFRRDVILSLEDVGISVEFSHHEIGPGQQEVDLRYADCLTMADSIMAARVIIKEVALRHGVEASFMPKPLAHWPGSAMHTHFSLFEGETNAFHDPRGQFGMSVTARRFLAGLMRHAREITAVTNQHVNSYKRLWGGGEAPPYVCWGPRNQSALVRVPEYKPTKPQSARLEYRALDTAANPYLAFAAVLGAGLAGIEGKYDLSDPADTDVLLLTDMERSVLGIESLPGSLDSALKLMESSDLVAEILGEDAFDYFLRDKRAEWAEYRAQVTPLERARFRADR</sequence>
<evidence type="ECO:0000256" key="6">
    <source>
        <dbReference type="ARBA" id="ARBA00022840"/>
    </source>
</evidence>
<evidence type="ECO:0000259" key="11">
    <source>
        <dbReference type="PROSITE" id="PS51987"/>
    </source>
</evidence>
<evidence type="ECO:0000256" key="4">
    <source>
        <dbReference type="ARBA" id="ARBA00022723"/>
    </source>
</evidence>
<dbReference type="GO" id="GO:0004356">
    <property type="term" value="F:glutamine synthetase activity"/>
    <property type="evidence" value="ECO:0007669"/>
    <property type="project" value="InterPro"/>
</dbReference>
<evidence type="ECO:0000256" key="3">
    <source>
        <dbReference type="ARBA" id="ARBA00022598"/>
    </source>
</evidence>
<evidence type="ECO:0000313" key="13">
    <source>
        <dbReference type="EMBL" id="MDY5146661.1"/>
    </source>
</evidence>
<keyword evidence="4" id="KW-0479">Metal-binding</keyword>
<name>A0AAW9HB43_9ACTO</name>
<evidence type="ECO:0000313" key="14">
    <source>
        <dbReference type="Proteomes" id="UP001284901"/>
    </source>
</evidence>
<dbReference type="PROSITE" id="PS00181">
    <property type="entry name" value="GLNA_ATP"/>
    <property type="match status" value="1"/>
</dbReference>
<keyword evidence="5" id="KW-0547">Nucleotide-binding</keyword>
<dbReference type="InterPro" id="IPR008147">
    <property type="entry name" value="Gln_synt_N"/>
</dbReference>
<dbReference type="SUPFAM" id="SSF55931">
    <property type="entry name" value="Glutamine synthetase/guanido kinase"/>
    <property type="match status" value="1"/>
</dbReference>
<dbReference type="InterPro" id="IPR014746">
    <property type="entry name" value="Gln_synth/guanido_kin_cat_dom"/>
</dbReference>
<dbReference type="EMBL" id="JAWNFV010000005">
    <property type="protein sequence ID" value="MDY5140327.1"/>
    <property type="molecule type" value="Genomic_DNA"/>
</dbReference>
<feature type="domain" description="GS catalytic" evidence="11">
    <location>
        <begin position="107"/>
        <end position="445"/>
    </location>
</feature>
<comment type="caution">
    <text evidence="12">The sequence shown here is derived from an EMBL/GenBank/DDBJ whole genome shotgun (WGS) entry which is preliminary data.</text>
</comment>
<dbReference type="Pfam" id="PF00120">
    <property type="entry name" value="Gln-synt_C"/>
    <property type="match status" value="1"/>
</dbReference>
<evidence type="ECO:0000256" key="2">
    <source>
        <dbReference type="ARBA" id="ARBA00009897"/>
    </source>
</evidence>
<dbReference type="Proteomes" id="UP001288320">
    <property type="component" value="Unassembled WGS sequence"/>
</dbReference>
<dbReference type="Gene3D" id="3.30.590.10">
    <property type="entry name" value="Glutamine synthetase/guanido kinase, catalytic domain"/>
    <property type="match status" value="1"/>
</dbReference>
<dbReference type="RefSeq" id="WP_087070665.1">
    <property type="nucleotide sequence ID" value="NZ_CAUPFC010000007.1"/>
</dbReference>
<keyword evidence="7" id="KW-0460">Magnesium</keyword>
<gene>
    <name evidence="12" type="ORF">R6G74_03215</name>
    <name evidence="13" type="ORF">R6P33_06495</name>
</gene>
<dbReference type="SUPFAM" id="SSF54368">
    <property type="entry name" value="Glutamine synthetase, N-terminal domain"/>
    <property type="match status" value="1"/>
</dbReference>
<dbReference type="Proteomes" id="UP001284901">
    <property type="component" value="Unassembled WGS sequence"/>
</dbReference>
<keyword evidence="6" id="KW-0067">ATP-binding</keyword>
<accession>A0AAW9HB43</accession>
<protein>
    <submittedName>
        <fullName evidence="12">Glutamine synthetase family protein</fullName>
        <ecNumber evidence="12">6.3.1.-</ecNumber>
    </submittedName>
</protein>
<dbReference type="PROSITE" id="PS51987">
    <property type="entry name" value="GS_CATALYTIC"/>
    <property type="match status" value="1"/>
</dbReference>
<organism evidence="12 15">
    <name type="scientific">Actinotignum timonense</name>
    <dbReference type="NCBI Taxonomy" id="1870995"/>
    <lineage>
        <taxon>Bacteria</taxon>
        <taxon>Bacillati</taxon>
        <taxon>Actinomycetota</taxon>
        <taxon>Actinomycetes</taxon>
        <taxon>Actinomycetales</taxon>
        <taxon>Actinomycetaceae</taxon>
        <taxon>Actinotignum</taxon>
    </lineage>
</organism>
<dbReference type="GO" id="GO:0005524">
    <property type="term" value="F:ATP binding"/>
    <property type="evidence" value="ECO:0007669"/>
    <property type="project" value="UniProtKB-KW"/>
</dbReference>
<dbReference type="SMART" id="SM01230">
    <property type="entry name" value="Gln-synt_C"/>
    <property type="match status" value="1"/>
</dbReference>
<proteinExistence type="inferred from homology"/>
<evidence type="ECO:0000313" key="12">
    <source>
        <dbReference type="EMBL" id="MDY5140327.1"/>
    </source>
</evidence>
<evidence type="ECO:0000313" key="15">
    <source>
        <dbReference type="Proteomes" id="UP001288320"/>
    </source>
</evidence>
<evidence type="ECO:0000256" key="8">
    <source>
        <dbReference type="PROSITE-ProRule" id="PRU01330"/>
    </source>
</evidence>
<dbReference type="EMBL" id="JAWNFY010000016">
    <property type="protein sequence ID" value="MDY5146661.1"/>
    <property type="molecule type" value="Genomic_DNA"/>
</dbReference>
<dbReference type="GeneID" id="92814359"/>
<dbReference type="PANTHER" id="PTHR43785:SF11">
    <property type="entry name" value="GAMMA-GLUTAMYLPOLYAMINE SYNTHETASE GLNA2"/>
    <property type="match status" value="1"/>
</dbReference>
<dbReference type="Pfam" id="PF03951">
    <property type="entry name" value="Gln-synt_N"/>
    <property type="match status" value="1"/>
</dbReference>
<dbReference type="AlphaFoldDB" id="A0AAW9HB43"/>
<comment type="cofactor">
    <cofactor evidence="1">
        <name>Mg(2+)</name>
        <dbReference type="ChEBI" id="CHEBI:18420"/>
    </cofactor>
</comment>
<dbReference type="Gene3D" id="3.10.20.70">
    <property type="entry name" value="Glutamine synthetase, N-terminal domain"/>
    <property type="match status" value="1"/>
</dbReference>
<evidence type="ECO:0000259" key="10">
    <source>
        <dbReference type="PROSITE" id="PS51986"/>
    </source>
</evidence>
<dbReference type="EC" id="6.3.1.-" evidence="12"/>
<dbReference type="PANTHER" id="PTHR43785">
    <property type="entry name" value="GAMMA-GLUTAMYLPUTRESCINE SYNTHETASE"/>
    <property type="match status" value="1"/>
</dbReference>
<keyword evidence="14" id="KW-1185">Reference proteome</keyword>
<comment type="similarity">
    <text evidence="2 8 9">Belongs to the glutamine synthetase family.</text>
</comment>
<dbReference type="PROSITE" id="PS51986">
    <property type="entry name" value="GS_BETA_GRASP"/>
    <property type="match status" value="1"/>
</dbReference>
<evidence type="ECO:0000256" key="5">
    <source>
        <dbReference type="ARBA" id="ARBA00022741"/>
    </source>
</evidence>